<name>A0AAN8EAA7_9EURO</name>
<proteinExistence type="predicted"/>
<dbReference type="AlphaFoldDB" id="A0AAN8EAA7"/>
<dbReference type="SMART" id="SM00321">
    <property type="entry name" value="WSC"/>
    <property type="match status" value="1"/>
</dbReference>
<dbReference type="Pfam" id="PF01822">
    <property type="entry name" value="WSC"/>
    <property type="match status" value="1"/>
</dbReference>
<evidence type="ECO:0000313" key="10">
    <source>
        <dbReference type="Proteomes" id="UP001316803"/>
    </source>
</evidence>
<evidence type="ECO:0000256" key="1">
    <source>
        <dbReference type="ARBA" id="ARBA00004167"/>
    </source>
</evidence>
<feature type="domain" description="WSC" evidence="8">
    <location>
        <begin position="88"/>
        <end position="184"/>
    </location>
</feature>
<evidence type="ECO:0000256" key="3">
    <source>
        <dbReference type="ARBA" id="ARBA00022729"/>
    </source>
</evidence>
<sequence length="185" mass="19844">MRTTSIVFGLAAILAGAQASFMVRSAPAEDNEDMIVTWTKPGRLFRAREITIAPTTVTEVTTIVPTAPFQLRSVEPTIRNTKRAFLNGWSPTGCAKDDDKIPASMESPFPYQLDPADISGASCMHYCDSIGNSLAATQNGNECWCGELEESLNYIDKSACDVPCAGEPGEMCGGKHALSIYSRAG</sequence>
<evidence type="ECO:0000256" key="6">
    <source>
        <dbReference type="ARBA" id="ARBA00023180"/>
    </source>
</evidence>
<keyword evidence="2" id="KW-0812">Transmembrane</keyword>
<dbReference type="InterPro" id="IPR002889">
    <property type="entry name" value="WSC_carb-bd"/>
</dbReference>
<comment type="subcellular location">
    <subcellularLocation>
        <location evidence="1">Membrane</location>
        <topology evidence="1">Single-pass membrane protein</topology>
    </subcellularLocation>
</comment>
<dbReference type="GO" id="GO:0005886">
    <property type="term" value="C:plasma membrane"/>
    <property type="evidence" value="ECO:0007669"/>
    <property type="project" value="TreeGrafter"/>
</dbReference>
<evidence type="ECO:0000256" key="4">
    <source>
        <dbReference type="ARBA" id="ARBA00022989"/>
    </source>
</evidence>
<feature type="signal peptide" evidence="7">
    <location>
        <begin position="1"/>
        <end position="19"/>
    </location>
</feature>
<dbReference type="PANTHER" id="PTHR24269">
    <property type="entry name" value="KREMEN PROTEIN"/>
    <property type="match status" value="1"/>
</dbReference>
<keyword evidence="4" id="KW-1133">Transmembrane helix</keyword>
<evidence type="ECO:0000313" key="9">
    <source>
        <dbReference type="EMBL" id="KAK5949120.1"/>
    </source>
</evidence>
<keyword evidence="5" id="KW-0472">Membrane</keyword>
<comment type="caution">
    <text evidence="9">The sequence shown here is derived from an EMBL/GenBank/DDBJ whole genome shotgun (WGS) entry which is preliminary data.</text>
</comment>
<keyword evidence="6" id="KW-0325">Glycoprotein</keyword>
<keyword evidence="3 7" id="KW-0732">Signal</keyword>
<evidence type="ECO:0000256" key="5">
    <source>
        <dbReference type="ARBA" id="ARBA00023136"/>
    </source>
</evidence>
<organism evidence="9 10">
    <name type="scientific">Knufia fluminis</name>
    <dbReference type="NCBI Taxonomy" id="191047"/>
    <lineage>
        <taxon>Eukaryota</taxon>
        <taxon>Fungi</taxon>
        <taxon>Dikarya</taxon>
        <taxon>Ascomycota</taxon>
        <taxon>Pezizomycotina</taxon>
        <taxon>Eurotiomycetes</taxon>
        <taxon>Chaetothyriomycetidae</taxon>
        <taxon>Chaetothyriales</taxon>
        <taxon>Trichomeriaceae</taxon>
        <taxon>Knufia</taxon>
    </lineage>
</organism>
<dbReference type="EMBL" id="JAKLMC020000039">
    <property type="protein sequence ID" value="KAK5949120.1"/>
    <property type="molecule type" value="Genomic_DNA"/>
</dbReference>
<accession>A0AAN8EAA7</accession>
<protein>
    <recommendedName>
        <fullName evidence="8">WSC domain-containing protein</fullName>
    </recommendedName>
</protein>
<evidence type="ECO:0000256" key="7">
    <source>
        <dbReference type="SAM" id="SignalP"/>
    </source>
</evidence>
<evidence type="ECO:0000259" key="8">
    <source>
        <dbReference type="PROSITE" id="PS51212"/>
    </source>
</evidence>
<dbReference type="InterPro" id="IPR051836">
    <property type="entry name" value="Kremen_rcpt"/>
</dbReference>
<keyword evidence="10" id="KW-1185">Reference proteome</keyword>
<dbReference type="PANTHER" id="PTHR24269:SF16">
    <property type="entry name" value="PROTEIN SLG1"/>
    <property type="match status" value="1"/>
</dbReference>
<evidence type="ECO:0000256" key="2">
    <source>
        <dbReference type="ARBA" id="ARBA00022692"/>
    </source>
</evidence>
<feature type="chain" id="PRO_5042814405" description="WSC domain-containing protein" evidence="7">
    <location>
        <begin position="20"/>
        <end position="185"/>
    </location>
</feature>
<gene>
    <name evidence="9" type="ORF">OHC33_009861</name>
</gene>
<dbReference type="Proteomes" id="UP001316803">
    <property type="component" value="Unassembled WGS sequence"/>
</dbReference>
<reference evidence="9 10" key="1">
    <citation type="submission" date="2022-12" db="EMBL/GenBank/DDBJ databases">
        <title>Genomic features and morphological characterization of a novel Knufia sp. strain isolated from spacecraft assembly facility.</title>
        <authorList>
            <person name="Teixeira M."/>
            <person name="Chander A.M."/>
            <person name="Stajich J.E."/>
            <person name="Venkateswaran K."/>
        </authorList>
    </citation>
    <scope>NUCLEOTIDE SEQUENCE [LARGE SCALE GENOMIC DNA]</scope>
    <source>
        <strain evidence="9 10">FJI-L2-BK-P2</strain>
    </source>
</reference>
<dbReference type="PROSITE" id="PS51212">
    <property type="entry name" value="WSC"/>
    <property type="match status" value="1"/>
</dbReference>